<comment type="caution">
    <text evidence="3">The sequence shown here is derived from an EMBL/GenBank/DDBJ whole genome shotgun (WGS) entry which is preliminary data.</text>
</comment>
<protein>
    <recommendedName>
        <fullName evidence="2">HD-Zip IV C-terminal domain-containing protein</fullName>
    </recommendedName>
</protein>
<dbReference type="PANTHER" id="PTHR45654:SF5">
    <property type="entry name" value="HOMEOBOX-LEUCINE ZIPPER PROTEIN ANTHOCYANINLESS 2-RELATED"/>
    <property type="match status" value="1"/>
</dbReference>
<keyword evidence="4" id="KW-1185">Reference proteome</keyword>
<dbReference type="InterPro" id="IPR042160">
    <property type="entry name" value="HD-Zip_IV"/>
</dbReference>
<proteinExistence type="predicted"/>
<feature type="region of interest" description="Disordered" evidence="1">
    <location>
        <begin position="223"/>
        <end position="264"/>
    </location>
</feature>
<evidence type="ECO:0000313" key="4">
    <source>
        <dbReference type="Proteomes" id="UP000593572"/>
    </source>
</evidence>
<dbReference type="InterPro" id="IPR057993">
    <property type="entry name" value="HD-Zip_IV_C"/>
</dbReference>
<dbReference type="SUPFAM" id="SSF55961">
    <property type="entry name" value="Bet v1-like"/>
    <property type="match status" value="1"/>
</dbReference>
<accession>A0A7J8MDP2</accession>
<dbReference type="Proteomes" id="UP000593572">
    <property type="component" value="Unassembled WGS sequence"/>
</dbReference>
<feature type="non-terminal residue" evidence="3">
    <location>
        <position position="264"/>
    </location>
</feature>
<organism evidence="3 4">
    <name type="scientific">Gossypium lobatum</name>
    <dbReference type="NCBI Taxonomy" id="34289"/>
    <lineage>
        <taxon>Eukaryota</taxon>
        <taxon>Viridiplantae</taxon>
        <taxon>Streptophyta</taxon>
        <taxon>Embryophyta</taxon>
        <taxon>Tracheophyta</taxon>
        <taxon>Spermatophyta</taxon>
        <taxon>Magnoliopsida</taxon>
        <taxon>eudicotyledons</taxon>
        <taxon>Gunneridae</taxon>
        <taxon>Pentapetalae</taxon>
        <taxon>rosids</taxon>
        <taxon>malvids</taxon>
        <taxon>Malvales</taxon>
        <taxon>Malvaceae</taxon>
        <taxon>Malvoideae</taxon>
        <taxon>Gossypium</taxon>
    </lineage>
</organism>
<dbReference type="AlphaFoldDB" id="A0A7J8MDP2"/>
<evidence type="ECO:0000256" key="1">
    <source>
        <dbReference type="SAM" id="MobiDB-lite"/>
    </source>
</evidence>
<sequence>MTRKSIDDPGEPPGIVLSAATSVWLPVSPQRLFDFLRDERLRSEWDILSNGGPMQEMAHIAKGQDHGNCVSLLRASAMNANQSSMLILQETCIDAAGSLVVYAPVDIPAMHVVMNGGDSAYVALLPSGFAIVPDGPGSHGSISNGHVNGNTGGGSSRVSGSLLTVAFQILVNSLPTAKLTVESVETVNNLISCTVQKIKAALQCEMRLSKLGGVGVLSQERTARGESLYGDDQRDKGGGSGIDSGRPFELARRDQKRKSKLKLR</sequence>
<dbReference type="Pfam" id="PF25797">
    <property type="entry name" value="PDF2_C"/>
    <property type="match status" value="1"/>
</dbReference>
<evidence type="ECO:0000259" key="2">
    <source>
        <dbReference type="Pfam" id="PF25797"/>
    </source>
</evidence>
<dbReference type="EMBL" id="JABEZX010000008">
    <property type="protein sequence ID" value="MBA0562857.1"/>
    <property type="molecule type" value="Genomic_DNA"/>
</dbReference>
<feature type="domain" description="HD-Zip IV C-terminal" evidence="2">
    <location>
        <begin position="1"/>
        <end position="204"/>
    </location>
</feature>
<dbReference type="PANTHER" id="PTHR45654">
    <property type="entry name" value="HOMEOBOX-LEUCINE ZIPPER PROTEIN MERISTEM L1"/>
    <property type="match status" value="1"/>
</dbReference>
<gene>
    <name evidence="3" type="ORF">Golob_007878</name>
</gene>
<name>A0A7J8MDP2_9ROSI</name>
<reference evidence="3 4" key="1">
    <citation type="journal article" date="2019" name="Genome Biol. Evol.">
        <title>Insights into the evolution of the New World diploid cottons (Gossypium, subgenus Houzingenia) based on genome sequencing.</title>
        <authorList>
            <person name="Grover C.E."/>
            <person name="Arick M.A. 2nd"/>
            <person name="Thrash A."/>
            <person name="Conover J.L."/>
            <person name="Sanders W.S."/>
            <person name="Peterson D.G."/>
            <person name="Frelichowski J.E."/>
            <person name="Scheffler J.A."/>
            <person name="Scheffler B.E."/>
            <person name="Wendel J.F."/>
        </authorList>
    </citation>
    <scope>NUCLEOTIDE SEQUENCE [LARGE SCALE GENOMIC DNA]</scope>
    <source>
        <strain evidence="3">157</strain>
        <tissue evidence="3">Leaf</tissue>
    </source>
</reference>
<evidence type="ECO:0000313" key="3">
    <source>
        <dbReference type="EMBL" id="MBA0562857.1"/>
    </source>
</evidence>
<feature type="compositionally biased region" description="Basic residues" evidence="1">
    <location>
        <begin position="254"/>
        <end position="264"/>
    </location>
</feature>